<evidence type="ECO:0000256" key="1">
    <source>
        <dbReference type="ARBA" id="ARBA00001947"/>
    </source>
</evidence>
<dbReference type="InterPro" id="IPR011765">
    <property type="entry name" value="Pept_M16_N"/>
</dbReference>
<organism evidence="19 20">
    <name type="scientific">Rheinheimera nanhaiensis E407-8</name>
    <dbReference type="NCBI Taxonomy" id="562729"/>
    <lineage>
        <taxon>Bacteria</taxon>
        <taxon>Pseudomonadati</taxon>
        <taxon>Pseudomonadota</taxon>
        <taxon>Gammaproteobacteria</taxon>
        <taxon>Chromatiales</taxon>
        <taxon>Chromatiaceae</taxon>
        <taxon>Rheinheimera</taxon>
    </lineage>
</organism>
<dbReference type="InterPro" id="IPR001431">
    <property type="entry name" value="Pept_M16_Zn_BS"/>
</dbReference>
<accession>I1DVV8</accession>
<evidence type="ECO:0000259" key="18">
    <source>
        <dbReference type="Pfam" id="PF22456"/>
    </source>
</evidence>
<evidence type="ECO:0000256" key="14">
    <source>
        <dbReference type="RuleBase" id="RU004447"/>
    </source>
</evidence>
<evidence type="ECO:0000256" key="2">
    <source>
        <dbReference type="ARBA" id="ARBA00002184"/>
    </source>
</evidence>
<keyword evidence="10" id="KW-0482">Metalloprotease</keyword>
<dbReference type="SUPFAM" id="SSF63411">
    <property type="entry name" value="LuxS/MPP-like metallohydrolase"/>
    <property type="match status" value="4"/>
</dbReference>
<dbReference type="GO" id="GO:0005737">
    <property type="term" value="C:cytoplasm"/>
    <property type="evidence" value="ECO:0007669"/>
    <property type="project" value="UniProtKB-ARBA"/>
</dbReference>
<dbReference type="FunFam" id="3.30.830.10:FF:000012">
    <property type="entry name" value="Protease 3"/>
    <property type="match status" value="1"/>
</dbReference>
<evidence type="ECO:0000256" key="8">
    <source>
        <dbReference type="ARBA" id="ARBA00022801"/>
    </source>
</evidence>
<evidence type="ECO:0000256" key="5">
    <source>
        <dbReference type="ARBA" id="ARBA00017565"/>
    </source>
</evidence>
<evidence type="ECO:0000256" key="13">
    <source>
        <dbReference type="ARBA" id="ARBA00033450"/>
    </source>
</evidence>
<dbReference type="Gene3D" id="3.30.830.10">
    <property type="entry name" value="Metalloenzyme, LuxS/M16 peptidase-like"/>
    <property type="match status" value="4"/>
</dbReference>
<comment type="cofactor">
    <cofactor evidence="1">
        <name>Zn(2+)</name>
        <dbReference type="ChEBI" id="CHEBI:29105"/>
    </cofactor>
</comment>
<dbReference type="GO" id="GO:0004222">
    <property type="term" value="F:metalloendopeptidase activity"/>
    <property type="evidence" value="ECO:0007669"/>
    <property type="project" value="UniProtKB-EC"/>
</dbReference>
<comment type="caution">
    <text evidence="19">The sequence shown here is derived from an EMBL/GenBank/DDBJ whole genome shotgun (WGS) entry which is preliminary data.</text>
</comment>
<dbReference type="GO" id="GO:0006508">
    <property type="term" value="P:proteolysis"/>
    <property type="evidence" value="ECO:0007669"/>
    <property type="project" value="UniProtKB-KW"/>
</dbReference>
<evidence type="ECO:0000256" key="10">
    <source>
        <dbReference type="ARBA" id="ARBA00023049"/>
    </source>
</evidence>
<dbReference type="InterPro" id="IPR050626">
    <property type="entry name" value="Peptidase_M16"/>
</dbReference>
<evidence type="ECO:0000256" key="11">
    <source>
        <dbReference type="ARBA" id="ARBA00029597"/>
    </source>
</evidence>
<dbReference type="EMBL" id="BAFK01000005">
    <property type="protein sequence ID" value="GAB58186.1"/>
    <property type="molecule type" value="Genomic_DNA"/>
</dbReference>
<dbReference type="PANTHER" id="PTHR43690:SF18">
    <property type="entry name" value="INSULIN-DEGRADING ENZYME-RELATED"/>
    <property type="match status" value="1"/>
</dbReference>
<evidence type="ECO:0000256" key="12">
    <source>
        <dbReference type="ARBA" id="ARBA00031184"/>
    </source>
</evidence>
<dbReference type="PANTHER" id="PTHR43690">
    <property type="entry name" value="NARDILYSIN"/>
    <property type="match status" value="1"/>
</dbReference>
<comment type="function">
    <text evidence="2">Endopeptidase that degrades small peptides of less than 7 kDa, such as glucagon and insulin.</text>
</comment>
<feature type="domain" description="Peptidase M16 C-terminal" evidence="16">
    <location>
        <begin position="250"/>
        <end position="426"/>
    </location>
</feature>
<dbReference type="Pfam" id="PF16187">
    <property type="entry name" value="Peptidase_M16_M"/>
    <property type="match status" value="1"/>
</dbReference>
<evidence type="ECO:0000256" key="7">
    <source>
        <dbReference type="ARBA" id="ARBA00022723"/>
    </source>
</evidence>
<dbReference type="EC" id="3.4.24.55" evidence="4"/>
<evidence type="ECO:0000313" key="20">
    <source>
        <dbReference type="Proteomes" id="UP000004374"/>
    </source>
</evidence>
<name>I1DVV8_9GAMM</name>
<dbReference type="Pfam" id="PF22456">
    <property type="entry name" value="PqqF-like_C_4"/>
    <property type="match status" value="1"/>
</dbReference>
<keyword evidence="8 19" id="KW-0378">Hydrolase</keyword>
<reference evidence="19 20" key="1">
    <citation type="journal article" date="2012" name="J. Bacteriol.">
        <title>Genome Sequence of the Protease-Producing Bacterium Rheinheimera nanhaiensis E407-8T, Isolated from Deep-Sea Sediment of the South China Sea.</title>
        <authorList>
            <person name="Zhang X.-Y."/>
            <person name="Zhang Y.-J."/>
            <person name="Qin Q.-L."/>
            <person name="Xie B.-B."/>
            <person name="Chen X.-L."/>
            <person name="Zhou B.-C."/>
            <person name="Zhang Y.-Z."/>
        </authorList>
    </citation>
    <scope>NUCLEOTIDE SEQUENCE [LARGE SCALE GENOMIC DNA]</scope>
    <source>
        <strain evidence="19 20">E407-8</strain>
    </source>
</reference>
<gene>
    <name evidence="19" type="primary">ptr</name>
    <name evidence="19" type="ORF">RNAN_1157</name>
</gene>
<dbReference type="InterPro" id="IPR032632">
    <property type="entry name" value="Peptidase_M16_M"/>
</dbReference>
<evidence type="ECO:0000256" key="6">
    <source>
        <dbReference type="ARBA" id="ARBA00022670"/>
    </source>
</evidence>
<dbReference type="PROSITE" id="PS00143">
    <property type="entry name" value="INSULINASE"/>
    <property type="match status" value="1"/>
</dbReference>
<evidence type="ECO:0000313" key="19">
    <source>
        <dbReference type="EMBL" id="GAB58186.1"/>
    </source>
</evidence>
<evidence type="ECO:0000256" key="3">
    <source>
        <dbReference type="ARBA" id="ARBA00007261"/>
    </source>
</evidence>
<dbReference type="InterPro" id="IPR011249">
    <property type="entry name" value="Metalloenz_LuxS/M16"/>
</dbReference>
<evidence type="ECO:0000256" key="9">
    <source>
        <dbReference type="ARBA" id="ARBA00022833"/>
    </source>
</evidence>
<keyword evidence="6 19" id="KW-0645">Protease</keyword>
<dbReference type="Proteomes" id="UP000004374">
    <property type="component" value="Unassembled WGS sequence"/>
</dbReference>
<dbReference type="AlphaFoldDB" id="I1DVV8"/>
<feature type="domain" description="Peptidase M16 N-terminal" evidence="15">
    <location>
        <begin position="86"/>
        <end position="221"/>
    </location>
</feature>
<dbReference type="Pfam" id="PF05193">
    <property type="entry name" value="Peptidase_M16_C"/>
    <property type="match status" value="1"/>
</dbReference>
<keyword evidence="7" id="KW-0479">Metal-binding</keyword>
<evidence type="ECO:0000259" key="17">
    <source>
        <dbReference type="Pfam" id="PF16187"/>
    </source>
</evidence>
<evidence type="ECO:0000259" key="16">
    <source>
        <dbReference type="Pfam" id="PF05193"/>
    </source>
</evidence>
<keyword evidence="9" id="KW-0862">Zinc</keyword>
<dbReference type="InterPro" id="IPR054734">
    <property type="entry name" value="PqqF-like_C_4"/>
</dbReference>
<protein>
    <recommendedName>
        <fullName evidence="5">Protease 3</fullName>
        <ecNumber evidence="4">3.4.24.55</ecNumber>
    </recommendedName>
    <alternativeName>
        <fullName evidence="13">Pitrilysin</fullName>
    </alternativeName>
    <alternativeName>
        <fullName evidence="12">Protease III</fullName>
    </alternativeName>
    <alternativeName>
        <fullName evidence="11">Protease pi</fullName>
    </alternativeName>
</protein>
<sequence length="985" mass="110097">MLVTGWRFHYIVGNKNTANLYLQVVKMKKLFVISAVALAVLTGCAAERSGSVDSPVSAQQLQGQVLTSPNDNRAYKTLVLPNKLEVMLVSDPLAEKSAAALSVGVGLLQDPMSQQGMAHYLEHMLFLGTERYPDTNEYSAFMTANGGAQNAYTWLDITNYMFKVNNNAFDEALDRFSDFFKAPKLYPEYTEKEKNAVNAEWSMRREMDFFGQYNLSRSMMGSHPANRFLIGNLETLGDKEGSQLHAETVAFYNRYYSANIMKAVLLSNLPLAEMEQLAVKHFASIENKNIAKPAVADTLDFSQLGAKRIHYVPNQDVKQLKLDFTISNNSDQFAVKPNEFISYLLGSEMPGTPAYQLKAMGLISKLNASAAPDLYGNYGSLSIDIELTDAGMQAREGIVATLMQYIELVKQQGVDSKYFSEIQTSLNNQFRFLEKSDEFGYVSNLADAMQKVPSANAINAPYYYQRFDAGAIKQVLAQLTPERLRVWYISKQEPHDSALHFYDGKYKITNISLEEQQSWQQSPQLALSLPAVNRMLPENFELKAPQAQAKPELVVQRDGISAWLYPSQQFANQPRGVLEILINSDSAQQQIKARVAQALWRDLYNLQQGALVTEADIAGMQLSLRDNNGLALMVAGFTDKQPQLLQQALAGLRISTDEQGFAQAKDRFIRGVQNQSKQFPFQQAFMAYNNLVRSGNYEADALVAAAQSLTLGELNAMVDSLLANNQLRIFAFGNYDKAALEQVVSTVAGSLPATRTELPYSRTAFWQPTPGKTLVLQKDIAVADVALVDVHVHAEPGYTQLARATVLRSHFSNIAFDKLRTEEQLAYAVGGTSMQLDNYVGFAMYIQTPVKGVAEMQARFDSFKQQYAAELDKLSEEEFAKLKASTLITLKEPAKNLNDEVAPLITDWYRERFSFDSKQQLIAAVEQVTLADVKAFYRETMLNDKAARISVQMRGTKFTEQPFAELPGQTKVTDVAAFHRQMKRQ</sequence>
<evidence type="ECO:0000259" key="15">
    <source>
        <dbReference type="Pfam" id="PF00675"/>
    </source>
</evidence>
<evidence type="ECO:0000256" key="4">
    <source>
        <dbReference type="ARBA" id="ARBA00012449"/>
    </source>
</evidence>
<keyword evidence="20" id="KW-1185">Reference proteome</keyword>
<proteinExistence type="inferred from homology"/>
<comment type="similarity">
    <text evidence="3 14">Belongs to the peptidase M16 family.</text>
</comment>
<feature type="domain" description="Peptidase M16 middle/third" evidence="17">
    <location>
        <begin position="430"/>
        <end position="704"/>
    </location>
</feature>
<dbReference type="Pfam" id="PF00675">
    <property type="entry name" value="Peptidase_M16"/>
    <property type="match status" value="1"/>
</dbReference>
<feature type="domain" description="Coenzyme PQQ synthesis protein F-like C-terminal lobe" evidence="18">
    <location>
        <begin position="809"/>
        <end position="901"/>
    </location>
</feature>
<dbReference type="STRING" id="562729.RNAN_1157"/>
<dbReference type="GO" id="GO:0046872">
    <property type="term" value="F:metal ion binding"/>
    <property type="evidence" value="ECO:0007669"/>
    <property type="project" value="UniProtKB-KW"/>
</dbReference>
<dbReference type="InterPro" id="IPR007863">
    <property type="entry name" value="Peptidase_M16_C"/>
</dbReference>